<feature type="region of interest" description="Disordered" evidence="6">
    <location>
        <begin position="1"/>
        <end position="88"/>
    </location>
</feature>
<evidence type="ECO:0000259" key="8">
    <source>
        <dbReference type="PROSITE" id="PS51504"/>
    </source>
</evidence>
<dbReference type="EMBL" id="HBGN01031839">
    <property type="protein sequence ID" value="CAD9348692.1"/>
    <property type="molecule type" value="Transcribed_RNA"/>
</dbReference>
<keyword evidence="3 5" id="KW-0697">Rotamase</keyword>
<dbReference type="GO" id="GO:0003677">
    <property type="term" value="F:DNA binding"/>
    <property type="evidence" value="ECO:0007669"/>
    <property type="project" value="InterPro"/>
</dbReference>
<name>A0A7S1ZUK3_9STRA</name>
<dbReference type="FunFam" id="3.10.50.40:FF:000006">
    <property type="entry name" value="Peptidyl-prolyl cis-trans isomerase"/>
    <property type="match status" value="1"/>
</dbReference>
<organism evidence="9">
    <name type="scientific">Ditylum brightwellii</name>
    <dbReference type="NCBI Taxonomy" id="49249"/>
    <lineage>
        <taxon>Eukaryota</taxon>
        <taxon>Sar</taxon>
        <taxon>Stramenopiles</taxon>
        <taxon>Ochrophyta</taxon>
        <taxon>Bacillariophyta</taxon>
        <taxon>Mediophyceae</taxon>
        <taxon>Lithodesmiophycidae</taxon>
        <taxon>Lithodesmiales</taxon>
        <taxon>Lithodesmiaceae</taxon>
        <taxon>Ditylum</taxon>
    </lineage>
</organism>
<feature type="compositionally biased region" description="Pro residues" evidence="6">
    <location>
        <begin position="1"/>
        <end position="11"/>
    </location>
</feature>
<evidence type="ECO:0000256" key="3">
    <source>
        <dbReference type="ARBA" id="ARBA00023110"/>
    </source>
</evidence>
<sequence length="276" mass="29789">MDPKSSPPPSPEENATITTSLKPKGKASTSNKKATAKTIKSSEAARKKKKKTSNSKKVEESSSATPNTKSEKQTTPLQPQPQPLPPLKKNAKVLDKIIYAIRSLKSNHPKGSSRAALSKYLKVELDYDNPSAFKLALKKGVSNGTLLQDGQSFRVAADPIVHNNQESEEEALQINILKHASDGGTKEAASEGDNVTVSYIGKLDNGTVFDRASTFSFQLNGGEVIKGWDRGILGMKEGEKRSLIVPPKLGYGKRGCKPDIPPDATLHFVVTLKKIS</sequence>
<evidence type="ECO:0000256" key="2">
    <source>
        <dbReference type="ARBA" id="ARBA00013194"/>
    </source>
</evidence>
<dbReference type="InterPro" id="IPR001179">
    <property type="entry name" value="PPIase_FKBP_dom"/>
</dbReference>
<evidence type="ECO:0000256" key="4">
    <source>
        <dbReference type="ARBA" id="ARBA00023235"/>
    </source>
</evidence>
<evidence type="ECO:0000259" key="7">
    <source>
        <dbReference type="PROSITE" id="PS50059"/>
    </source>
</evidence>
<proteinExistence type="predicted"/>
<accession>A0A7S1ZUK3</accession>
<dbReference type="PROSITE" id="PS51504">
    <property type="entry name" value="H15"/>
    <property type="match status" value="1"/>
</dbReference>
<dbReference type="PANTHER" id="PTHR45779:SF7">
    <property type="entry name" value="PEPTIDYLPROLYL ISOMERASE"/>
    <property type="match status" value="1"/>
</dbReference>
<dbReference type="SUPFAM" id="SSF46785">
    <property type="entry name" value="Winged helix' DNA-binding domain"/>
    <property type="match status" value="1"/>
</dbReference>
<comment type="catalytic activity">
    <reaction evidence="1 5">
        <text>[protein]-peptidylproline (omega=180) = [protein]-peptidylproline (omega=0)</text>
        <dbReference type="Rhea" id="RHEA:16237"/>
        <dbReference type="Rhea" id="RHEA-COMP:10747"/>
        <dbReference type="Rhea" id="RHEA-COMP:10748"/>
        <dbReference type="ChEBI" id="CHEBI:83833"/>
        <dbReference type="ChEBI" id="CHEBI:83834"/>
        <dbReference type="EC" id="5.2.1.8"/>
    </reaction>
</comment>
<evidence type="ECO:0000256" key="6">
    <source>
        <dbReference type="SAM" id="MobiDB-lite"/>
    </source>
</evidence>
<protein>
    <recommendedName>
        <fullName evidence="2 5">peptidylprolyl isomerase</fullName>
        <ecNumber evidence="2 5">5.2.1.8</ecNumber>
    </recommendedName>
</protein>
<feature type="compositionally biased region" description="Low complexity" evidence="6">
    <location>
        <begin position="26"/>
        <end position="42"/>
    </location>
</feature>
<gene>
    <name evidence="9" type="ORF">DBRI1063_LOCUS20553</name>
</gene>
<dbReference type="Pfam" id="PF00538">
    <property type="entry name" value="Linker_histone"/>
    <property type="match status" value="1"/>
</dbReference>
<dbReference type="InterPro" id="IPR036388">
    <property type="entry name" value="WH-like_DNA-bd_sf"/>
</dbReference>
<dbReference type="Gene3D" id="1.10.10.10">
    <property type="entry name" value="Winged helix-like DNA-binding domain superfamily/Winged helix DNA-binding domain"/>
    <property type="match status" value="1"/>
</dbReference>
<dbReference type="SMART" id="SM00526">
    <property type="entry name" value="H15"/>
    <property type="match status" value="1"/>
</dbReference>
<dbReference type="InterPro" id="IPR046357">
    <property type="entry name" value="PPIase_dom_sf"/>
</dbReference>
<dbReference type="Pfam" id="PF00254">
    <property type="entry name" value="FKBP_C"/>
    <property type="match status" value="1"/>
</dbReference>
<dbReference type="SUPFAM" id="SSF54534">
    <property type="entry name" value="FKBP-like"/>
    <property type="match status" value="1"/>
</dbReference>
<feature type="domain" description="PPIase FKBP-type" evidence="7">
    <location>
        <begin position="192"/>
        <end position="276"/>
    </location>
</feature>
<evidence type="ECO:0000256" key="5">
    <source>
        <dbReference type="PROSITE-ProRule" id="PRU00277"/>
    </source>
</evidence>
<dbReference type="Gene3D" id="3.10.50.40">
    <property type="match status" value="1"/>
</dbReference>
<dbReference type="InterPro" id="IPR044609">
    <property type="entry name" value="FKBP2/11"/>
</dbReference>
<dbReference type="PANTHER" id="PTHR45779">
    <property type="entry name" value="PEPTIDYLPROLYL ISOMERASE"/>
    <property type="match status" value="1"/>
</dbReference>
<dbReference type="PROSITE" id="PS50059">
    <property type="entry name" value="FKBP_PPIASE"/>
    <property type="match status" value="1"/>
</dbReference>
<evidence type="ECO:0000313" key="9">
    <source>
        <dbReference type="EMBL" id="CAD9348692.1"/>
    </source>
</evidence>
<dbReference type="GO" id="GO:0006334">
    <property type="term" value="P:nucleosome assembly"/>
    <property type="evidence" value="ECO:0007669"/>
    <property type="project" value="InterPro"/>
</dbReference>
<reference evidence="9" key="1">
    <citation type="submission" date="2021-01" db="EMBL/GenBank/DDBJ databases">
        <authorList>
            <person name="Corre E."/>
            <person name="Pelletier E."/>
            <person name="Niang G."/>
            <person name="Scheremetjew M."/>
            <person name="Finn R."/>
            <person name="Kale V."/>
            <person name="Holt S."/>
            <person name="Cochrane G."/>
            <person name="Meng A."/>
            <person name="Brown T."/>
            <person name="Cohen L."/>
        </authorList>
    </citation>
    <scope>NUCLEOTIDE SEQUENCE</scope>
    <source>
        <strain evidence="9">Pop2</strain>
    </source>
</reference>
<feature type="domain" description="H15" evidence="8">
    <location>
        <begin position="89"/>
        <end position="157"/>
    </location>
</feature>
<evidence type="ECO:0000256" key="1">
    <source>
        <dbReference type="ARBA" id="ARBA00000971"/>
    </source>
</evidence>
<dbReference type="GO" id="GO:0003755">
    <property type="term" value="F:peptidyl-prolyl cis-trans isomerase activity"/>
    <property type="evidence" value="ECO:0007669"/>
    <property type="project" value="UniProtKB-KW"/>
</dbReference>
<keyword evidence="4 5" id="KW-0413">Isomerase</keyword>
<dbReference type="InterPro" id="IPR005818">
    <property type="entry name" value="Histone_H1/H5_H15"/>
</dbReference>
<dbReference type="GO" id="GO:0000786">
    <property type="term" value="C:nucleosome"/>
    <property type="evidence" value="ECO:0007669"/>
    <property type="project" value="InterPro"/>
</dbReference>
<dbReference type="AlphaFoldDB" id="A0A7S1ZUK3"/>
<dbReference type="InterPro" id="IPR036390">
    <property type="entry name" value="WH_DNA-bd_sf"/>
</dbReference>
<dbReference type="EC" id="5.2.1.8" evidence="2 5"/>